<sequence length="218" mass="23210">MINNPVPLSAQTIDLLKQLGTATVYEAQGAFGALDSGIKPLSPTMKMVGPAFTIDMRPADNLMIHYALLHARPGDVLVIECKGFMEAGVWGDVLTTQAMTLGLAGIVVNGAVRDAQAIVDLHFPAFARGLSIKGTGKHQPGAINIPVTIGDCVIHPGDIVIGDRDGVVIVPPATLDHAISQSVAREEKESRFKTAIEQGATTAELMHLAETFRRFHLE</sequence>
<evidence type="ECO:0000256" key="3">
    <source>
        <dbReference type="ARBA" id="ARBA00029596"/>
    </source>
</evidence>
<comment type="cofactor">
    <cofactor evidence="1">
        <name>a divalent metal cation</name>
        <dbReference type="ChEBI" id="CHEBI:60240"/>
    </cofactor>
</comment>
<evidence type="ECO:0000313" key="7">
    <source>
        <dbReference type="EMBL" id="KOC94944.1"/>
    </source>
</evidence>
<dbReference type="RefSeq" id="WP_052897979.1">
    <property type="nucleotide sequence ID" value="NZ_JRXE01000004.1"/>
</dbReference>
<dbReference type="Proteomes" id="UP000036851">
    <property type="component" value="Unassembled WGS sequence"/>
</dbReference>
<dbReference type="EMBL" id="JRXF01000002">
    <property type="protein sequence ID" value="KOC94944.1"/>
    <property type="molecule type" value="Genomic_DNA"/>
</dbReference>
<dbReference type="SUPFAM" id="SSF89562">
    <property type="entry name" value="RraA-like"/>
    <property type="match status" value="1"/>
</dbReference>
<comment type="caution">
    <text evidence="6">The sequence shown here is derived from an EMBL/GenBank/DDBJ whole genome shotgun (WGS) entry which is preliminary data.</text>
</comment>
<dbReference type="PANTHER" id="PTHR33254:SF4">
    <property type="entry name" value="4-HYDROXY-4-METHYL-2-OXOGLUTARATE ALDOLASE 3-RELATED"/>
    <property type="match status" value="1"/>
</dbReference>
<dbReference type="GO" id="GO:0046872">
    <property type="term" value="F:metal ion binding"/>
    <property type="evidence" value="ECO:0007669"/>
    <property type="project" value="UniProtKB-KW"/>
</dbReference>
<dbReference type="EMBL" id="JRXE01000004">
    <property type="protein sequence ID" value="KOC91933.1"/>
    <property type="molecule type" value="Genomic_DNA"/>
</dbReference>
<dbReference type="STRING" id="1560201.NG42_04050"/>
<proteinExistence type="predicted"/>
<dbReference type="OrthoDB" id="8717144at2"/>
<evidence type="ECO:0000256" key="2">
    <source>
        <dbReference type="ARBA" id="ARBA00016549"/>
    </source>
</evidence>
<organism evidence="6 9">
    <name type="scientific">Winslowiella iniecta</name>
    <dbReference type="NCBI Taxonomy" id="1560201"/>
    <lineage>
        <taxon>Bacteria</taxon>
        <taxon>Pseudomonadati</taxon>
        <taxon>Pseudomonadota</taxon>
        <taxon>Gammaproteobacteria</taxon>
        <taxon>Enterobacterales</taxon>
        <taxon>Erwiniaceae</taxon>
        <taxon>Winslowiella</taxon>
    </lineage>
</organism>
<dbReference type="CDD" id="cd16841">
    <property type="entry name" value="RraA_family"/>
    <property type="match status" value="1"/>
</dbReference>
<evidence type="ECO:0000313" key="9">
    <source>
        <dbReference type="Proteomes" id="UP000037088"/>
    </source>
</evidence>
<evidence type="ECO:0000256" key="4">
    <source>
        <dbReference type="ARBA" id="ARBA00030169"/>
    </source>
</evidence>
<protein>
    <recommendedName>
        <fullName evidence="2">Putative 4-hydroxy-4-methyl-2-oxoglutarate aldolase</fullName>
    </recommendedName>
    <alternativeName>
        <fullName evidence="3">Regulator of ribonuclease activity homolog</fullName>
    </alternativeName>
    <alternativeName>
        <fullName evidence="4">RraA-like protein</fullName>
    </alternativeName>
</protein>
<evidence type="ECO:0000256" key="5">
    <source>
        <dbReference type="PIRSR" id="PIRSR605493-1"/>
    </source>
</evidence>
<accession>A0A0L7T988</accession>
<keyword evidence="9" id="KW-1185">Reference proteome</keyword>
<dbReference type="Gene3D" id="3.50.30.40">
    <property type="entry name" value="Ribonuclease E inhibitor RraA/RraA-like"/>
    <property type="match status" value="1"/>
</dbReference>
<gene>
    <name evidence="6" type="ORF">NG42_04050</name>
    <name evidence="7" type="ORF">NG43_01660</name>
</gene>
<dbReference type="AlphaFoldDB" id="A0A0L7T988"/>
<dbReference type="InterPro" id="IPR036704">
    <property type="entry name" value="RraA/RraA-like_sf"/>
</dbReference>
<dbReference type="InterPro" id="IPR005493">
    <property type="entry name" value="RraA/RraA-like"/>
</dbReference>
<keyword evidence="5" id="KW-0479">Metal-binding</keyword>
<dbReference type="PANTHER" id="PTHR33254">
    <property type="entry name" value="4-HYDROXY-4-METHYL-2-OXOGLUTARATE ALDOLASE 3-RELATED"/>
    <property type="match status" value="1"/>
</dbReference>
<comment type="cofactor">
    <cofactor evidence="5">
        <name>Mg(2+)</name>
        <dbReference type="ChEBI" id="CHEBI:18420"/>
    </cofactor>
</comment>
<evidence type="ECO:0000256" key="1">
    <source>
        <dbReference type="ARBA" id="ARBA00001968"/>
    </source>
</evidence>
<evidence type="ECO:0000313" key="6">
    <source>
        <dbReference type="EMBL" id="KOC91933.1"/>
    </source>
</evidence>
<name>A0A0L7T988_9GAMM</name>
<evidence type="ECO:0000313" key="8">
    <source>
        <dbReference type="Proteomes" id="UP000036851"/>
    </source>
</evidence>
<feature type="binding site" evidence="5">
    <location>
        <position position="114"/>
    </location>
    <ligand>
        <name>Mg(2+)</name>
        <dbReference type="ChEBI" id="CHEBI:18420"/>
    </ligand>
</feature>
<dbReference type="PATRIC" id="fig|1560201.3.peg.873"/>
<keyword evidence="5" id="KW-0460">Magnesium</keyword>
<reference evidence="8 9" key="1">
    <citation type="journal article" date="2015" name="Int. J. Syst. Evol. Microbiol.">
        <title>Erwinia iniecta sp. nov., isolated from Russian wheat aphids (Diuraphis noxia).</title>
        <authorList>
            <person name="Campillo T."/>
            <person name="Luna E."/>
            <person name="Portier P."/>
            <person name="Fischer-Le Saux M."/>
            <person name="Lapitan N."/>
            <person name="Tisserat N.A."/>
            <person name="Leach J.E."/>
        </authorList>
    </citation>
    <scope>NUCLEOTIDE SEQUENCE [LARGE SCALE GENOMIC DNA]</scope>
    <source>
        <strain evidence="6 9">B120</strain>
        <strain evidence="7 8">B149</strain>
    </source>
</reference>
<feature type="binding site" evidence="5">
    <location>
        <position position="113"/>
    </location>
    <ligand>
        <name>substrate</name>
    </ligand>
</feature>
<dbReference type="Proteomes" id="UP000037088">
    <property type="component" value="Unassembled WGS sequence"/>
</dbReference>
<feature type="binding site" evidence="5">
    <location>
        <begin position="91"/>
        <end position="94"/>
    </location>
    <ligand>
        <name>substrate</name>
    </ligand>
</feature>
<dbReference type="Pfam" id="PF03737">
    <property type="entry name" value="RraA-like"/>
    <property type="match status" value="1"/>
</dbReference>